<dbReference type="EC" id="3.1.1.-" evidence="3"/>
<feature type="domain" description="Carboxylesterase type B" evidence="4">
    <location>
        <begin position="17"/>
        <end position="511"/>
    </location>
</feature>
<name>A0A0A1SQU2_9HYPO</name>
<evidence type="ECO:0000256" key="3">
    <source>
        <dbReference type="RuleBase" id="RU361235"/>
    </source>
</evidence>
<dbReference type="STRING" id="1531966.A0A0A1SQU2"/>
<dbReference type="SUPFAM" id="SSF53474">
    <property type="entry name" value="alpha/beta-Hydrolases"/>
    <property type="match status" value="1"/>
</dbReference>
<dbReference type="EMBL" id="CDHN01000001">
    <property type="protein sequence ID" value="CEJ80411.1"/>
    <property type="molecule type" value="Genomic_DNA"/>
</dbReference>
<keyword evidence="2 3" id="KW-0378">Hydrolase</keyword>
<sequence length="536" mass="60479">MGNTFSYQEKQCDLKLNAGAGSLRGIEYDQKARRFANIPYAKAPLGALRWRKPQPLGPNFTYNSPDGSPFDGTELGHVCPQPNYAEGVNKEEAGFDFGEDCLRLNIWTPSQPPADGKKYPVIIWLHGGWFQIGDPSHEMSMNPVEFVNQVKAVFVSVGYRLNVFGFLTGKALLEENGGSGGANFGLWDQRLAMEWVYENISAFGGDPENIMLAGRSAGAYAVQTQVLYDFRGQMEESKRGHFQRIIMYSNAIPAQPKMVADCEEQFDELCDFFSIPRDTSNARTLSLLRDIPSKDLVNAIMKLRNHTFRPVTDDEFIHDGMIAYFKSGGFAAEFKRRGLRLFMSEMLNEESLYGATNSPEPNLESLKLQISNYYAPDVTARLLNYYDVPKSKDKAEWRSTFGKIIADGQVRAPSRFIVESLVAHGVSINDIWRYLIAYRMSFITERIAPMSFGVTHAMDKPLWNYSVFLNPTADEKVLMLELINELSAFIHNDQGHRFGTQSKDEVKKVTSEGTIEITKDTRWTELLHLADVFSGM</sequence>
<gene>
    <name evidence="5" type="ORF">VHEMI00592</name>
</gene>
<reference evidence="5 6" key="1">
    <citation type="journal article" date="2015" name="Genome Announc.">
        <title>Draft Genome Sequence and Gene Annotation of the Entomopathogenic Fungus Verticillium hemipterigenum.</title>
        <authorList>
            <person name="Horn F."/>
            <person name="Habel A."/>
            <person name="Scharf D.H."/>
            <person name="Dworschak J."/>
            <person name="Brakhage A.A."/>
            <person name="Guthke R."/>
            <person name="Hertweck C."/>
            <person name="Linde J."/>
        </authorList>
    </citation>
    <scope>NUCLEOTIDE SEQUENCE [LARGE SCALE GENOMIC DNA]</scope>
</reference>
<dbReference type="OrthoDB" id="408631at2759"/>
<dbReference type="Proteomes" id="UP000039046">
    <property type="component" value="Unassembled WGS sequence"/>
</dbReference>
<dbReference type="InterPro" id="IPR002018">
    <property type="entry name" value="CarbesteraseB"/>
</dbReference>
<dbReference type="InterPro" id="IPR019826">
    <property type="entry name" value="Carboxylesterase_B_AS"/>
</dbReference>
<dbReference type="PANTHER" id="PTHR43142">
    <property type="entry name" value="CARBOXYLIC ESTER HYDROLASE"/>
    <property type="match status" value="1"/>
</dbReference>
<proteinExistence type="inferred from homology"/>
<evidence type="ECO:0000313" key="5">
    <source>
        <dbReference type="EMBL" id="CEJ80411.1"/>
    </source>
</evidence>
<dbReference type="Pfam" id="PF00135">
    <property type="entry name" value="COesterase"/>
    <property type="match status" value="1"/>
</dbReference>
<dbReference type="GO" id="GO:0016787">
    <property type="term" value="F:hydrolase activity"/>
    <property type="evidence" value="ECO:0007669"/>
    <property type="project" value="UniProtKB-KW"/>
</dbReference>
<evidence type="ECO:0000313" key="6">
    <source>
        <dbReference type="Proteomes" id="UP000039046"/>
    </source>
</evidence>
<dbReference type="PROSITE" id="PS00122">
    <property type="entry name" value="CARBOXYLESTERASE_B_1"/>
    <property type="match status" value="1"/>
</dbReference>
<dbReference type="ESTHER" id="9hypo-a0a0a1squ2">
    <property type="family name" value="Fungal_carboxylesterase_lipase"/>
</dbReference>
<dbReference type="Gene3D" id="3.40.50.1820">
    <property type="entry name" value="alpha/beta hydrolase"/>
    <property type="match status" value="1"/>
</dbReference>
<accession>A0A0A1SQU2</accession>
<keyword evidence="6" id="KW-1185">Reference proteome</keyword>
<protein>
    <recommendedName>
        <fullName evidence="3">Carboxylic ester hydrolase</fullName>
        <ecNumber evidence="3">3.1.1.-</ecNumber>
    </recommendedName>
</protein>
<evidence type="ECO:0000256" key="1">
    <source>
        <dbReference type="ARBA" id="ARBA00005964"/>
    </source>
</evidence>
<dbReference type="AlphaFoldDB" id="A0A0A1SQU2"/>
<dbReference type="HOGENOM" id="CLU_006586_17_1_1"/>
<evidence type="ECO:0000259" key="4">
    <source>
        <dbReference type="Pfam" id="PF00135"/>
    </source>
</evidence>
<dbReference type="PANTHER" id="PTHR43142:SF8">
    <property type="entry name" value="CARBOXYLIC ESTER HYDROLASE"/>
    <property type="match status" value="1"/>
</dbReference>
<dbReference type="InterPro" id="IPR029058">
    <property type="entry name" value="AB_hydrolase_fold"/>
</dbReference>
<evidence type="ECO:0000256" key="2">
    <source>
        <dbReference type="ARBA" id="ARBA00022801"/>
    </source>
</evidence>
<organism evidence="5 6">
    <name type="scientific">[Torrubiella] hemipterigena</name>
    <dbReference type="NCBI Taxonomy" id="1531966"/>
    <lineage>
        <taxon>Eukaryota</taxon>
        <taxon>Fungi</taxon>
        <taxon>Dikarya</taxon>
        <taxon>Ascomycota</taxon>
        <taxon>Pezizomycotina</taxon>
        <taxon>Sordariomycetes</taxon>
        <taxon>Hypocreomycetidae</taxon>
        <taxon>Hypocreales</taxon>
        <taxon>Clavicipitaceae</taxon>
        <taxon>Clavicipitaceae incertae sedis</taxon>
        <taxon>'Torrubiella' clade</taxon>
    </lineage>
</organism>
<comment type="similarity">
    <text evidence="1 3">Belongs to the type-B carboxylesterase/lipase family.</text>
</comment>